<gene>
    <name evidence="1" type="ORF">ACFFJ2_18905</name>
</gene>
<evidence type="ECO:0000313" key="2">
    <source>
        <dbReference type="Proteomes" id="UP001589755"/>
    </source>
</evidence>
<name>A0ABV6DCS2_9HYPH</name>
<keyword evidence="2" id="KW-1185">Reference proteome</keyword>
<evidence type="ECO:0000313" key="1">
    <source>
        <dbReference type="EMBL" id="MFC0210463.1"/>
    </source>
</evidence>
<proteinExistence type="predicted"/>
<comment type="caution">
    <text evidence="1">The sequence shown here is derived from an EMBL/GenBank/DDBJ whole genome shotgun (WGS) entry which is preliminary data.</text>
</comment>
<reference evidence="1 2" key="1">
    <citation type="submission" date="2024-09" db="EMBL/GenBank/DDBJ databases">
        <authorList>
            <person name="Sun Q."/>
            <person name="Mori K."/>
        </authorList>
    </citation>
    <scope>NUCLEOTIDE SEQUENCE [LARGE SCALE GENOMIC DNA]</scope>
    <source>
        <strain evidence="1 2">CCM 8543</strain>
    </source>
</reference>
<dbReference type="RefSeq" id="WP_378074760.1">
    <property type="nucleotide sequence ID" value="NZ_JBHLXD010000054.1"/>
</dbReference>
<organism evidence="1 2">
    <name type="scientific">Chelativorans intermedius</name>
    <dbReference type="NCBI Taxonomy" id="515947"/>
    <lineage>
        <taxon>Bacteria</taxon>
        <taxon>Pseudomonadati</taxon>
        <taxon>Pseudomonadota</taxon>
        <taxon>Alphaproteobacteria</taxon>
        <taxon>Hyphomicrobiales</taxon>
        <taxon>Phyllobacteriaceae</taxon>
        <taxon>Chelativorans</taxon>
    </lineage>
</organism>
<dbReference type="EMBL" id="JBHLXD010000054">
    <property type="protein sequence ID" value="MFC0210463.1"/>
    <property type="molecule type" value="Genomic_DNA"/>
</dbReference>
<sequence>NVICASSVLLVASNIKRTSSPFEWPSFLGAGHRDQTPRFAARSFQASQNSIETSGWFRA</sequence>
<feature type="non-terminal residue" evidence="1">
    <location>
        <position position="1"/>
    </location>
</feature>
<protein>
    <submittedName>
        <fullName evidence="1">Uncharacterized protein</fullName>
    </submittedName>
</protein>
<dbReference type="Proteomes" id="UP001589755">
    <property type="component" value="Unassembled WGS sequence"/>
</dbReference>
<accession>A0ABV6DCS2</accession>